<keyword evidence="4" id="KW-0406">Ion transport</keyword>
<accession>A0AAV5GWJ7</accession>
<dbReference type="AlphaFoldDB" id="A0AAV5GWJ7"/>
<sequence>MEHGGHSGHMPDDSSMPCKMSMLWNTDPIGACLVFPSLQITSTGTLVFYLVAIILLSMLCEYLRLSLATFDRALRSNLRGGPSSTSASARLPWFVQFRRSFGYALHVALTFYIMLLVMSYNAQIIGSSTIQRPPMRFASLAVAICSLVALALATSPFAPQAPVELRRKVGAAPQPCKPRLHRVRRQEVASEVDAVVGSASGAATDDESASDKASARGTTIIGKPQSTRPAVSATRMQVARPAVTTGLLTSRPRASSTRRAESRSPETSAASTSTLSQPPSTASAAPAAQLKTVPAVLPGRSLAVPPVGLILLSSLVALLLAIVAFMTRERILYRRQFFTRRAEQQAREAGLRRLVSGADAFEAGGAGRRATLGMGGRRE</sequence>
<reference evidence="6 7" key="1">
    <citation type="submission" date="2021-12" db="EMBL/GenBank/DDBJ databases">
        <title>High titer production of polyol ester of fatty acids by Rhodotorula paludigena BS15 towards product separation-free biomass refinery.</title>
        <authorList>
            <person name="Mano J."/>
            <person name="Ono H."/>
            <person name="Tanaka T."/>
            <person name="Naito K."/>
            <person name="Sushida H."/>
            <person name="Ike M."/>
            <person name="Tokuyasu K."/>
            <person name="Kitaoka M."/>
        </authorList>
    </citation>
    <scope>NUCLEOTIDE SEQUENCE [LARGE SCALE GENOMIC DNA]</scope>
    <source>
        <strain evidence="6 7">BS15</strain>
    </source>
</reference>
<comment type="caution">
    <text evidence="4">Lacks conserved residue(s) required for the propagation of feature annotation.</text>
</comment>
<comment type="caution">
    <text evidence="6">The sequence shown here is derived from an EMBL/GenBank/DDBJ whole genome shotgun (WGS) entry which is preliminary data.</text>
</comment>
<name>A0AAV5GWJ7_9BASI</name>
<comment type="subcellular location">
    <subcellularLocation>
        <location evidence="4">Membrane</location>
        <topology evidence="4">Multi-pass membrane protein</topology>
    </subcellularLocation>
</comment>
<feature type="transmembrane region" description="Helical" evidence="4">
    <location>
        <begin position="137"/>
        <end position="158"/>
    </location>
</feature>
<evidence type="ECO:0000256" key="4">
    <source>
        <dbReference type="RuleBase" id="RU367022"/>
    </source>
</evidence>
<evidence type="ECO:0000313" key="7">
    <source>
        <dbReference type="Proteomes" id="UP001342314"/>
    </source>
</evidence>
<keyword evidence="1 4" id="KW-0812">Transmembrane</keyword>
<gene>
    <name evidence="6" type="ORF">Rhopal_006616-T1</name>
</gene>
<dbReference type="GO" id="GO:0005375">
    <property type="term" value="F:copper ion transmembrane transporter activity"/>
    <property type="evidence" value="ECO:0007669"/>
    <property type="project" value="UniProtKB-UniRule"/>
</dbReference>
<keyword evidence="4" id="KW-0813">Transport</keyword>
<evidence type="ECO:0000256" key="5">
    <source>
        <dbReference type="SAM" id="MobiDB-lite"/>
    </source>
</evidence>
<evidence type="ECO:0000256" key="2">
    <source>
        <dbReference type="ARBA" id="ARBA00022989"/>
    </source>
</evidence>
<dbReference type="PANTHER" id="PTHR12483:SF115">
    <property type="entry name" value="COPPER TRANSPORT PROTEIN"/>
    <property type="match status" value="1"/>
</dbReference>
<feature type="compositionally biased region" description="Low complexity" evidence="5">
    <location>
        <begin position="265"/>
        <end position="286"/>
    </location>
</feature>
<proteinExistence type="inferred from homology"/>
<organism evidence="6 7">
    <name type="scientific">Rhodotorula paludigena</name>
    <dbReference type="NCBI Taxonomy" id="86838"/>
    <lineage>
        <taxon>Eukaryota</taxon>
        <taxon>Fungi</taxon>
        <taxon>Dikarya</taxon>
        <taxon>Basidiomycota</taxon>
        <taxon>Pucciniomycotina</taxon>
        <taxon>Microbotryomycetes</taxon>
        <taxon>Sporidiobolales</taxon>
        <taxon>Sporidiobolaceae</taxon>
        <taxon>Rhodotorula</taxon>
    </lineage>
</organism>
<evidence type="ECO:0000256" key="3">
    <source>
        <dbReference type="ARBA" id="ARBA00023136"/>
    </source>
</evidence>
<feature type="transmembrane region" description="Helical" evidence="4">
    <location>
        <begin position="46"/>
        <end position="65"/>
    </location>
</feature>
<keyword evidence="3 4" id="KW-0472">Membrane</keyword>
<dbReference type="EMBL" id="BQKY01000014">
    <property type="protein sequence ID" value="GJN93559.1"/>
    <property type="molecule type" value="Genomic_DNA"/>
</dbReference>
<keyword evidence="2 4" id="KW-1133">Transmembrane helix</keyword>
<dbReference type="InterPro" id="IPR007274">
    <property type="entry name" value="Cop_transporter"/>
</dbReference>
<dbReference type="PANTHER" id="PTHR12483">
    <property type="entry name" value="SOLUTE CARRIER FAMILY 31 COPPER TRANSPORTERS"/>
    <property type="match status" value="1"/>
</dbReference>
<comment type="similarity">
    <text evidence="4">Belongs to the copper transporter (Ctr) (TC 1.A.56) family. SLC31A subfamily.</text>
</comment>
<feature type="transmembrane region" description="Helical" evidence="4">
    <location>
        <begin position="103"/>
        <end position="125"/>
    </location>
</feature>
<protein>
    <recommendedName>
        <fullName evidence="4">Copper transport protein</fullName>
    </recommendedName>
</protein>
<keyword evidence="7" id="KW-1185">Reference proteome</keyword>
<dbReference type="Proteomes" id="UP001342314">
    <property type="component" value="Unassembled WGS sequence"/>
</dbReference>
<keyword evidence="4" id="KW-0187">Copper transport</keyword>
<evidence type="ECO:0000256" key="1">
    <source>
        <dbReference type="ARBA" id="ARBA00022692"/>
    </source>
</evidence>
<feature type="transmembrane region" description="Helical" evidence="4">
    <location>
        <begin position="307"/>
        <end position="326"/>
    </location>
</feature>
<dbReference type="Pfam" id="PF04145">
    <property type="entry name" value="Ctr"/>
    <property type="match status" value="1"/>
</dbReference>
<keyword evidence="4" id="KW-0186">Copper</keyword>
<feature type="region of interest" description="Disordered" evidence="5">
    <location>
        <begin position="199"/>
        <end position="286"/>
    </location>
</feature>
<dbReference type="GO" id="GO:0016020">
    <property type="term" value="C:membrane"/>
    <property type="evidence" value="ECO:0007669"/>
    <property type="project" value="UniProtKB-SubCell"/>
</dbReference>
<evidence type="ECO:0000313" key="6">
    <source>
        <dbReference type="EMBL" id="GJN93559.1"/>
    </source>
</evidence>